<dbReference type="OMA" id="SCPLATH"/>
<dbReference type="InterPro" id="IPR025610">
    <property type="entry name" value="MYC/MYB_N"/>
</dbReference>
<comment type="similarity">
    <text evidence="2">Belongs to the bHLH protein family.</text>
</comment>
<feature type="compositionally biased region" description="Low complexity" evidence="7">
    <location>
        <begin position="335"/>
        <end position="358"/>
    </location>
</feature>
<keyword evidence="11" id="KW-1185">Reference proteome</keyword>
<feature type="compositionally biased region" description="Basic and acidic residues" evidence="7">
    <location>
        <begin position="412"/>
        <end position="423"/>
    </location>
</feature>
<dbReference type="Pfam" id="PF22754">
    <property type="entry name" value="bHLH-TF_ACT-like_plant"/>
    <property type="match status" value="1"/>
</dbReference>
<dbReference type="GO" id="GO:0000976">
    <property type="term" value="F:transcription cis-regulatory region binding"/>
    <property type="evidence" value="ECO:0000318"/>
    <property type="project" value="GO_Central"/>
</dbReference>
<dbReference type="InterPro" id="IPR045084">
    <property type="entry name" value="AIB/MYC-like"/>
</dbReference>
<keyword evidence="4 6" id="KW-0804">Transcription</keyword>
<feature type="domain" description="BHLH" evidence="8">
    <location>
        <begin position="415"/>
        <end position="464"/>
    </location>
</feature>
<dbReference type="SUPFAM" id="SSF47459">
    <property type="entry name" value="HLH, helix-loop-helix DNA-binding domain"/>
    <property type="match status" value="1"/>
</dbReference>
<dbReference type="PROSITE" id="PS50888">
    <property type="entry name" value="BHLH"/>
    <property type="match status" value="1"/>
</dbReference>
<dbReference type="Proteomes" id="UP000012960">
    <property type="component" value="Unplaced"/>
</dbReference>
<evidence type="ECO:0000313" key="10">
    <source>
        <dbReference type="EnsemblPlants" id="Ma01_p23240.1"/>
    </source>
</evidence>
<dbReference type="CDD" id="cd11449">
    <property type="entry name" value="bHLH_AtAIB_like"/>
    <property type="match status" value="1"/>
</dbReference>
<dbReference type="PANTHER" id="PTHR11514:SF139">
    <property type="entry name" value="TRANSCRIPTION FACTOR"/>
    <property type="match status" value="1"/>
</dbReference>
<gene>
    <name evidence="9" type="ORF">GSMUA_98530.1</name>
</gene>
<dbReference type="AlphaFoldDB" id="A0A804HXG3"/>
<reference evidence="9" key="1">
    <citation type="submission" date="2021-03" db="EMBL/GenBank/DDBJ databases">
        <authorList>
            <consortium name="Genoscope - CEA"/>
            <person name="William W."/>
        </authorList>
    </citation>
    <scope>NUCLEOTIDE SEQUENCE</scope>
    <source>
        <strain evidence="9">Doubled-haploid Pahang</strain>
    </source>
</reference>
<dbReference type="SMART" id="SM00353">
    <property type="entry name" value="HLH"/>
    <property type="match status" value="1"/>
</dbReference>
<evidence type="ECO:0000256" key="2">
    <source>
        <dbReference type="ARBA" id="ARBA00005510"/>
    </source>
</evidence>
<reference evidence="10" key="2">
    <citation type="submission" date="2021-05" db="UniProtKB">
        <authorList>
            <consortium name="EnsemblPlants"/>
        </authorList>
    </citation>
    <scope>IDENTIFICATION</scope>
    <source>
        <strain evidence="10">subsp. malaccensis</strain>
    </source>
</reference>
<evidence type="ECO:0000256" key="5">
    <source>
        <dbReference type="ARBA" id="ARBA00023242"/>
    </source>
</evidence>
<organism evidence="10 11">
    <name type="scientific">Musa acuminata subsp. malaccensis</name>
    <name type="common">Wild banana</name>
    <name type="synonym">Musa malaccensis</name>
    <dbReference type="NCBI Taxonomy" id="214687"/>
    <lineage>
        <taxon>Eukaryota</taxon>
        <taxon>Viridiplantae</taxon>
        <taxon>Streptophyta</taxon>
        <taxon>Embryophyta</taxon>
        <taxon>Tracheophyta</taxon>
        <taxon>Spermatophyta</taxon>
        <taxon>Magnoliopsida</taxon>
        <taxon>Liliopsida</taxon>
        <taxon>Zingiberales</taxon>
        <taxon>Musaceae</taxon>
        <taxon>Musa</taxon>
    </lineage>
</organism>
<dbReference type="Gramene" id="Ma01_t23240.1">
    <property type="protein sequence ID" value="Ma01_p23240.1"/>
    <property type="gene ID" value="Ma01_g23240"/>
</dbReference>
<comment type="subcellular location">
    <subcellularLocation>
        <location evidence="1 6">Nucleus</location>
    </subcellularLocation>
</comment>
<dbReference type="Pfam" id="PF14215">
    <property type="entry name" value="bHLH-MYC_N"/>
    <property type="match status" value="1"/>
</dbReference>
<dbReference type="EMBL" id="HG996466">
    <property type="protein sequence ID" value="CAG1860549.1"/>
    <property type="molecule type" value="Genomic_DNA"/>
</dbReference>
<evidence type="ECO:0000256" key="4">
    <source>
        <dbReference type="ARBA" id="ARBA00023163"/>
    </source>
</evidence>
<dbReference type="Gene3D" id="4.10.280.10">
    <property type="entry name" value="Helix-loop-helix DNA-binding domain"/>
    <property type="match status" value="1"/>
</dbReference>
<dbReference type="Pfam" id="PF00010">
    <property type="entry name" value="HLH"/>
    <property type="match status" value="1"/>
</dbReference>
<name>A0A804HXG3_MUSAM</name>
<accession>A0A804HXG3</accession>
<proteinExistence type="inferred from homology"/>
<dbReference type="InterPro" id="IPR054502">
    <property type="entry name" value="bHLH-TF_ACT-like_plant"/>
</dbReference>
<dbReference type="GO" id="GO:0006355">
    <property type="term" value="P:regulation of DNA-templated transcription"/>
    <property type="evidence" value="ECO:0000318"/>
    <property type="project" value="GO_Central"/>
</dbReference>
<dbReference type="EnsemblPlants" id="Ma01_t23240.1">
    <property type="protein sequence ID" value="Ma01_p23240.1"/>
    <property type="gene ID" value="Ma01_g23240"/>
</dbReference>
<protein>
    <recommendedName>
        <fullName evidence="6">Transcription factor</fullName>
        <shortName evidence="6">bHLH transcription factor</shortName>
    </recommendedName>
    <alternativeName>
        <fullName evidence="6">Basic helix-loop-helix protein</fullName>
    </alternativeName>
</protein>
<dbReference type="GO" id="GO:0003700">
    <property type="term" value="F:DNA-binding transcription factor activity"/>
    <property type="evidence" value="ECO:0000318"/>
    <property type="project" value="GO_Central"/>
</dbReference>
<evidence type="ECO:0000256" key="3">
    <source>
        <dbReference type="ARBA" id="ARBA00023015"/>
    </source>
</evidence>
<evidence type="ECO:0000256" key="6">
    <source>
        <dbReference type="RuleBase" id="RU369104"/>
    </source>
</evidence>
<dbReference type="InterPro" id="IPR036638">
    <property type="entry name" value="HLH_DNA-bd_sf"/>
</dbReference>
<sequence>MGSPWSEEDRAMAVEVLGGRALDYLLAASHASSSDQLATVGSGVPDLQIKLQNLVEARGSPWACAVFWQISRSRFGEFVLGWGDGHCRELGGRADDDDPRGRTTLQRMRKRVLERLHVLSGGSDDENYALRLDQVADPEMYFLASMYFSFAPGEGAPGRSLLSQKHLWIPESAFAGADYFVRASLARTAGFRTVVLVPFDTGVLELASMDSVSESPDELQRIKAVFVHGLSKGTAATACDMESGGATACSTSCFWFGGDAWDHTKIFGKDLNAAPAQMNMKVPTSIAEHHHETPLGAGANLLGWNLNHNLEEATPVHRAYPHRGNGVVMEETVMSQFQSQKQHQHQQQQPRPRAQPKQIDFGGSSTSSRAMPIGRLESLEFVLSDAEASRNGEKPGTTEERRPRKRGRKPANGREEPLNHVEAERQRREKLNQRFYALRSVVPNISKMDKASLLGDAISYITELQRKLKEMEAEREMLGEPASMEQNSRTHPPQIDVDSLHDELLVRVSCPLATHPIAGVIQAFGDSQIDVVDSKVVVSDDKVTHTFVVRSPGAEQLTKEKLVAAMSHEVGTKSQSTSL</sequence>
<evidence type="ECO:0000256" key="7">
    <source>
        <dbReference type="SAM" id="MobiDB-lite"/>
    </source>
</evidence>
<evidence type="ECO:0000256" key="1">
    <source>
        <dbReference type="ARBA" id="ARBA00004123"/>
    </source>
</evidence>
<evidence type="ECO:0000313" key="11">
    <source>
        <dbReference type="Proteomes" id="UP000012960"/>
    </source>
</evidence>
<dbReference type="InterPro" id="IPR011598">
    <property type="entry name" value="bHLH_dom"/>
</dbReference>
<dbReference type="GO" id="GO:0005634">
    <property type="term" value="C:nucleus"/>
    <property type="evidence" value="ECO:0000318"/>
    <property type="project" value="GO_Central"/>
</dbReference>
<feature type="region of interest" description="Disordered" evidence="7">
    <location>
        <begin position="385"/>
        <end position="423"/>
    </location>
</feature>
<feature type="region of interest" description="Disordered" evidence="7">
    <location>
        <begin position="335"/>
        <end position="372"/>
    </location>
</feature>
<keyword evidence="5 6" id="KW-0539">Nucleus</keyword>
<dbReference type="GO" id="GO:0046983">
    <property type="term" value="F:protein dimerization activity"/>
    <property type="evidence" value="ECO:0007669"/>
    <property type="project" value="InterPro"/>
</dbReference>
<keyword evidence="3 6" id="KW-0805">Transcription regulation</keyword>
<dbReference type="PANTHER" id="PTHR11514">
    <property type="entry name" value="MYC"/>
    <property type="match status" value="1"/>
</dbReference>
<dbReference type="FunFam" id="4.10.280.10:FF:000078">
    <property type="entry name" value="Transcription factor bHLH13"/>
    <property type="match status" value="1"/>
</dbReference>
<evidence type="ECO:0000259" key="8">
    <source>
        <dbReference type="PROSITE" id="PS50888"/>
    </source>
</evidence>
<evidence type="ECO:0000313" key="9">
    <source>
        <dbReference type="EMBL" id="CAG1860549.1"/>
    </source>
</evidence>
<feature type="compositionally biased region" description="Basic and acidic residues" evidence="7">
    <location>
        <begin position="387"/>
        <end position="402"/>
    </location>
</feature>
<dbReference type="InParanoid" id="A0A804HXG3"/>